<gene>
    <name evidence="2" type="ORF">SAMN05216259_10143</name>
</gene>
<dbReference type="EMBL" id="FNIE01000001">
    <property type="protein sequence ID" value="SDM64780.1"/>
    <property type="molecule type" value="Genomic_DNA"/>
</dbReference>
<name>A0A1G9UY97_9ACTN</name>
<evidence type="ECO:0000256" key="1">
    <source>
        <dbReference type="SAM" id="Phobius"/>
    </source>
</evidence>
<proteinExistence type="predicted"/>
<keyword evidence="1" id="KW-1133">Transmembrane helix</keyword>
<feature type="transmembrane region" description="Helical" evidence="1">
    <location>
        <begin position="12"/>
        <end position="35"/>
    </location>
</feature>
<keyword evidence="3" id="KW-1185">Reference proteome</keyword>
<dbReference type="Proteomes" id="UP000199341">
    <property type="component" value="Unassembled WGS sequence"/>
</dbReference>
<sequence>MDGGRWLWDRHAVLIFFAVFALLMLGFFGLGLVLFTDMRGIGSHFAARNRAVVEEATAGGRNAGWFLLFGRTRRVGAFLMVLCGVPLLIALVGFVEALAGIS</sequence>
<organism evidence="2 3">
    <name type="scientific">Actinacidiphila guanduensis</name>
    <dbReference type="NCBI Taxonomy" id="310781"/>
    <lineage>
        <taxon>Bacteria</taxon>
        <taxon>Bacillati</taxon>
        <taxon>Actinomycetota</taxon>
        <taxon>Actinomycetes</taxon>
        <taxon>Kitasatosporales</taxon>
        <taxon>Streptomycetaceae</taxon>
        <taxon>Actinacidiphila</taxon>
    </lineage>
</organism>
<reference evidence="2 3" key="1">
    <citation type="submission" date="2016-10" db="EMBL/GenBank/DDBJ databases">
        <authorList>
            <person name="de Groot N.N."/>
        </authorList>
    </citation>
    <scope>NUCLEOTIDE SEQUENCE [LARGE SCALE GENOMIC DNA]</scope>
    <source>
        <strain evidence="2 3">CGMCC 4.2022</strain>
    </source>
</reference>
<keyword evidence="1" id="KW-0812">Transmembrane</keyword>
<keyword evidence="1" id="KW-0472">Membrane</keyword>
<evidence type="ECO:0000313" key="3">
    <source>
        <dbReference type="Proteomes" id="UP000199341"/>
    </source>
</evidence>
<accession>A0A1G9UY97</accession>
<dbReference type="AlphaFoldDB" id="A0A1G9UY97"/>
<protein>
    <submittedName>
        <fullName evidence="2">Uncharacterized protein</fullName>
    </submittedName>
</protein>
<feature type="transmembrane region" description="Helical" evidence="1">
    <location>
        <begin position="77"/>
        <end position="101"/>
    </location>
</feature>
<evidence type="ECO:0000313" key="2">
    <source>
        <dbReference type="EMBL" id="SDM64780.1"/>
    </source>
</evidence>